<dbReference type="InterPro" id="IPR016195">
    <property type="entry name" value="Pol/histidinol_Pase-like"/>
</dbReference>
<dbReference type="InterPro" id="IPR022028">
    <property type="entry name" value="DUF3604"/>
</dbReference>
<dbReference type="Gene3D" id="3.20.20.140">
    <property type="entry name" value="Metal-dependent hydrolases"/>
    <property type="match status" value="1"/>
</dbReference>
<evidence type="ECO:0000313" key="3">
    <source>
        <dbReference type="Proteomes" id="UP000273675"/>
    </source>
</evidence>
<accession>A0A495DLF8</accession>
<dbReference type="Proteomes" id="UP000273675">
    <property type="component" value="Unassembled WGS sequence"/>
</dbReference>
<dbReference type="AlphaFoldDB" id="A0A495DLF8"/>
<reference evidence="2 3" key="1">
    <citation type="submission" date="2018-10" db="EMBL/GenBank/DDBJ databases">
        <title>Genomic Encyclopedia of Type Strains, Phase IV (KMG-IV): sequencing the most valuable type-strain genomes for metagenomic binning, comparative biology and taxonomic classification.</title>
        <authorList>
            <person name="Goeker M."/>
        </authorList>
    </citation>
    <scope>NUCLEOTIDE SEQUENCE [LARGE SCALE GENOMIC DNA]</scope>
    <source>
        <strain evidence="2 3">DSM 4734</strain>
    </source>
</reference>
<feature type="transmembrane region" description="Helical" evidence="1">
    <location>
        <begin position="7"/>
        <end position="30"/>
    </location>
</feature>
<sequence length="758" mass="83706">MPRVLRVTLFGLGVLTVILGIYVIGIFQGWHGRTRGPGEIVGTEIPAEIIAERRSAQRAQQAALGVDPGTEILFGDLHVHSTFSTDAFVWALPLLRGEGANPLADACDFARYCSALDFWAITDHAEALTPARWAQSLQSMQQCEAQSSTGIIPDVVPFMGFEWTQVAPLPEDHYGHKNVIFRTLDPDEIAARPIAAAGTTVRVLRDNARGLLPQQIVFLDLEHRQDYYDFGRFVQEVRDTPLCDPDIASGDLPRDCYEMAATPGELVTRLEAQALDPLIIPHGSAWGLYTPPGTSWDKQLVDSERPEAFPLIEIFSGHGNAEEYRAWRPNAGTTDAPVCPDATADYLPTCQRAGQIIEERCRAAGEGEVDCAARAEEARVNAVHVGLAAHLTVLGESVADWLDAGQCRDCFLPAFNFNPTTSVQYGLAITNFDDDEPQRFRWGFIGSSDTHTARPGIGYKSHARHYMTDTSGAVSRDIAERLLPSDPEAPPRSRAISREELTRTLGFQLTEIERQSSFFTGGGLVAAHAGERSRDGIWDALQTRNVYATSGLRQLLWFDRIDDAGNVLTPMGGEAETESDPVFRVRAAGSLRQDPGCPDYAVRGLPADRLQQLCRGECYNPGNERYRITRIEIVRIRPQITPGENLDLLIEDDWLVLPCDDQGEGCIVEFTDTEFATTGRDTVYYVRAIQEPTGQVNADPLRCEYDETGQCIRANPCLGDYRVDMDENCVAEVEHRAWSSPIYLGYSEAIGRDVVDEG</sequence>
<name>A0A495DLF8_9PROT</name>
<evidence type="ECO:0000256" key="1">
    <source>
        <dbReference type="SAM" id="Phobius"/>
    </source>
</evidence>
<comment type="caution">
    <text evidence="2">The sequence shown here is derived from an EMBL/GenBank/DDBJ whole genome shotgun (WGS) entry which is preliminary data.</text>
</comment>
<organism evidence="2 3">
    <name type="scientific">Maricaulis maris</name>
    <dbReference type="NCBI Taxonomy" id="74318"/>
    <lineage>
        <taxon>Bacteria</taxon>
        <taxon>Pseudomonadati</taxon>
        <taxon>Pseudomonadota</taxon>
        <taxon>Alphaproteobacteria</taxon>
        <taxon>Maricaulales</taxon>
        <taxon>Maricaulaceae</taxon>
        <taxon>Maricaulis</taxon>
    </lineage>
</organism>
<keyword evidence="1" id="KW-0472">Membrane</keyword>
<keyword evidence="1" id="KW-1133">Transmembrane helix</keyword>
<dbReference type="SUPFAM" id="SSF89550">
    <property type="entry name" value="PHP domain-like"/>
    <property type="match status" value="1"/>
</dbReference>
<keyword evidence="1" id="KW-0812">Transmembrane</keyword>
<gene>
    <name evidence="2" type="ORF">C7435_0193</name>
</gene>
<dbReference type="RefSeq" id="WP_170150297.1">
    <property type="nucleotide sequence ID" value="NZ_RBIM01000001.1"/>
</dbReference>
<protein>
    <submittedName>
        <fullName evidence="2">Uncharacterized protein DUF3604</fullName>
    </submittedName>
</protein>
<dbReference type="Pfam" id="PF12228">
    <property type="entry name" value="DUF3604"/>
    <property type="match status" value="2"/>
</dbReference>
<dbReference type="EMBL" id="RBIM01000001">
    <property type="protein sequence ID" value="RKR03754.1"/>
    <property type="molecule type" value="Genomic_DNA"/>
</dbReference>
<evidence type="ECO:0000313" key="2">
    <source>
        <dbReference type="EMBL" id="RKR03754.1"/>
    </source>
</evidence>
<proteinExistence type="predicted"/>